<dbReference type="SUPFAM" id="SSF53850">
    <property type="entry name" value="Periplasmic binding protein-like II"/>
    <property type="match status" value="1"/>
</dbReference>
<keyword evidence="5" id="KW-1185">Reference proteome</keyword>
<accession>A0ABU4RUG5</accession>
<evidence type="ECO:0000313" key="4">
    <source>
        <dbReference type="EMBL" id="MDX6806491.1"/>
    </source>
</evidence>
<dbReference type="NCBIfam" id="TIGR01098">
    <property type="entry name" value="3A0109s03R"/>
    <property type="match status" value="1"/>
</dbReference>
<dbReference type="Gene3D" id="3.40.190.10">
    <property type="entry name" value="Periplasmic binding protein-like II"/>
    <property type="match status" value="2"/>
</dbReference>
<evidence type="ECO:0000256" key="3">
    <source>
        <dbReference type="SAM" id="SignalP"/>
    </source>
</evidence>
<protein>
    <submittedName>
        <fullName evidence="4">Phosphonate ABC transporter substrate-binding protein</fullName>
    </submittedName>
</protein>
<name>A0ABU4RUG5_9HYPH</name>
<reference evidence="4 5" key="1">
    <citation type="submission" date="2023-11" db="EMBL/GenBank/DDBJ databases">
        <authorList>
            <person name="Bao R."/>
        </authorList>
    </citation>
    <scope>NUCLEOTIDE SEQUENCE [LARGE SCALE GENOMIC DNA]</scope>
    <source>
        <strain evidence="4 5">PJ23</strain>
    </source>
</reference>
<gene>
    <name evidence="4" type="primary">phnD</name>
    <name evidence="4" type="ORF">SCD90_10475</name>
</gene>
<dbReference type="Proteomes" id="UP001274321">
    <property type="component" value="Unassembled WGS sequence"/>
</dbReference>
<feature type="chain" id="PRO_5046747084" evidence="3">
    <location>
        <begin position="21"/>
        <end position="334"/>
    </location>
</feature>
<evidence type="ECO:0000256" key="1">
    <source>
        <dbReference type="ARBA" id="ARBA00007162"/>
    </source>
</evidence>
<evidence type="ECO:0000256" key="2">
    <source>
        <dbReference type="ARBA" id="ARBA00022729"/>
    </source>
</evidence>
<dbReference type="PANTHER" id="PTHR35841">
    <property type="entry name" value="PHOSPHONATES-BINDING PERIPLASMIC PROTEIN"/>
    <property type="match status" value="1"/>
</dbReference>
<dbReference type="InterPro" id="IPR005770">
    <property type="entry name" value="PhnD"/>
</dbReference>
<organism evidence="4 5">
    <name type="scientific">Terrihabitans rhizophilus</name>
    <dbReference type="NCBI Taxonomy" id="3092662"/>
    <lineage>
        <taxon>Bacteria</taxon>
        <taxon>Pseudomonadati</taxon>
        <taxon>Pseudomonadota</taxon>
        <taxon>Alphaproteobacteria</taxon>
        <taxon>Hyphomicrobiales</taxon>
        <taxon>Terrihabitans</taxon>
    </lineage>
</organism>
<keyword evidence="2 3" id="KW-0732">Signal</keyword>
<sequence length="334" mass="36536">MKTFVVGAFAALMLAGGASAQEAPKQLNFGIISTESSAALSKSFEPMLKDLEKAVGVPVKAFFAQDYAGVIEAMRFKKVDLAWYGNKSAMEAVDRASGEVFAQTTKPDGTKGYYPLIITNKDRSDINDLKDVLDCSKGYNFGNGDVNSTSGNLVPSYYVFALNNVDPNNCYKRVVTGNHEGNAMAAANNQVDIATNNTESMDRLQITRPEARAKIKEVWRSPLIPSDPLVWRSDLAPEMKAKVLAFFLGYGRLGTPEEVTRARDILKTTSDGWGVFAPSSNAQLYPIRQLELFKSKTKMQNDDKMAADEKAKKIAEIDAKLAELDKAMASTPNM</sequence>
<dbReference type="EMBL" id="JAXAFJ010000005">
    <property type="protein sequence ID" value="MDX6806491.1"/>
    <property type="molecule type" value="Genomic_DNA"/>
</dbReference>
<proteinExistence type="inferred from homology"/>
<comment type="caution">
    <text evidence="4">The sequence shown here is derived from an EMBL/GenBank/DDBJ whole genome shotgun (WGS) entry which is preliminary data.</text>
</comment>
<dbReference type="Pfam" id="PF12974">
    <property type="entry name" value="Phosphonate-bd"/>
    <property type="match status" value="1"/>
</dbReference>
<feature type="signal peptide" evidence="3">
    <location>
        <begin position="1"/>
        <end position="20"/>
    </location>
</feature>
<dbReference type="RefSeq" id="WP_319844618.1">
    <property type="nucleotide sequence ID" value="NZ_JAXAFJ010000005.1"/>
</dbReference>
<dbReference type="Gene3D" id="1.20.58.90">
    <property type="match status" value="1"/>
</dbReference>
<dbReference type="InterPro" id="IPR017797">
    <property type="entry name" value="Phosphnate-bd"/>
</dbReference>
<evidence type="ECO:0000313" key="5">
    <source>
        <dbReference type="Proteomes" id="UP001274321"/>
    </source>
</evidence>
<dbReference type="PANTHER" id="PTHR35841:SF1">
    <property type="entry name" value="PHOSPHONATES-BINDING PERIPLASMIC PROTEIN"/>
    <property type="match status" value="1"/>
</dbReference>
<dbReference type="NCBIfam" id="TIGR03431">
    <property type="entry name" value="PhnD"/>
    <property type="match status" value="1"/>
</dbReference>
<comment type="similarity">
    <text evidence="1">Belongs to the phosphate/phosphite/phosphonate binding protein family.</text>
</comment>